<name>A0A2I0KW87_PUNGR</name>
<dbReference type="AlphaFoldDB" id="A0A2I0KW87"/>
<accession>A0A2I0KW87</accession>
<organism evidence="1 2">
    <name type="scientific">Punica granatum</name>
    <name type="common">Pomegranate</name>
    <dbReference type="NCBI Taxonomy" id="22663"/>
    <lineage>
        <taxon>Eukaryota</taxon>
        <taxon>Viridiplantae</taxon>
        <taxon>Streptophyta</taxon>
        <taxon>Embryophyta</taxon>
        <taxon>Tracheophyta</taxon>
        <taxon>Spermatophyta</taxon>
        <taxon>Magnoliopsida</taxon>
        <taxon>eudicotyledons</taxon>
        <taxon>Gunneridae</taxon>
        <taxon>Pentapetalae</taxon>
        <taxon>rosids</taxon>
        <taxon>malvids</taxon>
        <taxon>Myrtales</taxon>
        <taxon>Lythraceae</taxon>
        <taxon>Punica</taxon>
    </lineage>
</organism>
<sequence>MNSALTVTLGSHGFRTRLGWVHQALANPYQVSTPREKGLNGGRRWTRRRSTMGGFATTRKFRRSRRASFVGSATSSHGRRCRESMLNPDHAGEIWPQQCLIWPRRAKTGSVRSIKSSCHEGEGVARSCTAMKVVA</sequence>
<gene>
    <name evidence="1" type="ORF">CRG98_006871</name>
</gene>
<protein>
    <submittedName>
        <fullName evidence="1">Uncharacterized protein</fullName>
    </submittedName>
</protein>
<dbReference type="Proteomes" id="UP000233551">
    <property type="component" value="Unassembled WGS sequence"/>
</dbReference>
<dbReference type="EMBL" id="PGOL01000312">
    <property type="protein sequence ID" value="PKI72734.1"/>
    <property type="molecule type" value="Genomic_DNA"/>
</dbReference>
<reference evidence="1 2" key="1">
    <citation type="submission" date="2017-11" db="EMBL/GenBank/DDBJ databases">
        <title>De-novo sequencing of pomegranate (Punica granatum L.) genome.</title>
        <authorList>
            <person name="Akparov Z."/>
            <person name="Amiraslanov A."/>
            <person name="Hajiyeva S."/>
            <person name="Abbasov M."/>
            <person name="Kaur K."/>
            <person name="Hamwieh A."/>
            <person name="Solovyev V."/>
            <person name="Salamov A."/>
            <person name="Braich B."/>
            <person name="Kosarev P."/>
            <person name="Mahmoud A."/>
            <person name="Hajiyev E."/>
            <person name="Babayeva S."/>
            <person name="Izzatullayeva V."/>
            <person name="Mammadov A."/>
            <person name="Mammadov A."/>
            <person name="Sharifova S."/>
            <person name="Ojaghi J."/>
            <person name="Eynullazada K."/>
            <person name="Bayramov B."/>
            <person name="Abdulazimova A."/>
            <person name="Shahmuradov I."/>
        </authorList>
    </citation>
    <scope>NUCLEOTIDE SEQUENCE [LARGE SCALE GENOMIC DNA]</scope>
    <source>
        <strain evidence="2">cv. AG2017</strain>
        <tissue evidence="1">Leaf</tissue>
    </source>
</reference>
<keyword evidence="2" id="KW-1185">Reference proteome</keyword>
<evidence type="ECO:0000313" key="2">
    <source>
        <dbReference type="Proteomes" id="UP000233551"/>
    </source>
</evidence>
<comment type="caution">
    <text evidence="1">The sequence shown here is derived from an EMBL/GenBank/DDBJ whole genome shotgun (WGS) entry which is preliminary data.</text>
</comment>
<proteinExistence type="predicted"/>
<evidence type="ECO:0000313" key="1">
    <source>
        <dbReference type="EMBL" id="PKI72734.1"/>
    </source>
</evidence>